<dbReference type="GO" id="GO:0005975">
    <property type="term" value="P:carbohydrate metabolic process"/>
    <property type="evidence" value="ECO:0007669"/>
    <property type="project" value="InterPro"/>
</dbReference>
<protein>
    <submittedName>
        <fullName evidence="8">Uncharacterized protein</fullName>
    </submittedName>
</protein>
<keyword evidence="3 4" id="KW-0326">Glycosidase</keyword>
<evidence type="ECO:0000256" key="3">
    <source>
        <dbReference type="ARBA" id="ARBA00023295"/>
    </source>
</evidence>
<dbReference type="InterPro" id="IPR013780">
    <property type="entry name" value="Glyco_hydro_b"/>
</dbReference>
<evidence type="ECO:0000256" key="1">
    <source>
        <dbReference type="ARBA" id="ARBA00007806"/>
    </source>
</evidence>
<name>A0A914BZ08_9BILA</name>
<dbReference type="Pfam" id="PF01055">
    <property type="entry name" value="Glyco_hydro_31_2nd"/>
    <property type="match status" value="1"/>
</dbReference>
<keyword evidence="7" id="KW-1185">Reference proteome</keyword>
<dbReference type="AlphaFoldDB" id="A0A914BZ08"/>
<sequence>MCSKKLAVYVPSNIPLWTQIQKGHLTLQSQVSDSPYASFPPTPDDRYLEYEIWVCNQESKSLPEFHLACAKHLLGKPNGYPDPILIEKPIWTTWAKYGKGINQDQVLDFSNKIISHGFEISQLELDDMWTTKYGDYEIDCHKFPDFSNMIEQLRNKGIPLTAWVHPFINLESKNASNKNLHKYFVQTASGEPGIINWWNGQGYIIDITNPDAVHWLREQLDGIKKHGVYSFKFDAGEVHYLPKNFRLHSGTEPNDFSRAYARFAASFGGAVEARVGSKTQELPILIRTIDRASKWVEIGLQTLIPSSLNLSLHGYFWNLPDIIGGNGYGQFEAGEINTLPEDKELYIRWVQANTFLLTMQFSFCPWEFDDDTVKICQDLLKLRSKWVNYIKNECEKAVHSGIPVIRYSIIHKYSISFRPLWWHLETLEAYKCFDQFFVGDKLLIAPVVYQGVKTRDVFLPEGRWRDHKGTIVIGPHKITVETPLEVLPFYEKLSKED</sequence>
<feature type="domain" description="Glycoside hydrolase family 31 TIM barrel" evidence="5">
    <location>
        <begin position="97"/>
        <end position="240"/>
    </location>
</feature>
<reference evidence="8" key="1">
    <citation type="submission" date="2022-11" db="UniProtKB">
        <authorList>
            <consortium name="WormBaseParasite"/>
        </authorList>
    </citation>
    <scope>IDENTIFICATION</scope>
</reference>
<dbReference type="InterPro" id="IPR017853">
    <property type="entry name" value="GH"/>
</dbReference>
<evidence type="ECO:0000313" key="7">
    <source>
        <dbReference type="Proteomes" id="UP000887540"/>
    </source>
</evidence>
<dbReference type="Proteomes" id="UP000887540">
    <property type="component" value="Unplaced"/>
</dbReference>
<dbReference type="GO" id="GO:0004553">
    <property type="term" value="F:hydrolase activity, hydrolyzing O-glycosyl compounds"/>
    <property type="evidence" value="ECO:0007669"/>
    <property type="project" value="InterPro"/>
</dbReference>
<dbReference type="WBParaSite" id="ACRNAN_Path_1326.g5211.t1">
    <property type="protein sequence ID" value="ACRNAN_Path_1326.g5211.t1"/>
    <property type="gene ID" value="ACRNAN_Path_1326.g5211"/>
</dbReference>
<dbReference type="Gene3D" id="2.60.40.1180">
    <property type="entry name" value="Golgi alpha-mannosidase II"/>
    <property type="match status" value="1"/>
</dbReference>
<proteinExistence type="inferred from homology"/>
<accession>A0A914BZ08</accession>
<feature type="domain" description="Glycosyl hydrolase family 31 C-terminal" evidence="6">
    <location>
        <begin position="417"/>
        <end position="490"/>
    </location>
</feature>
<dbReference type="InterPro" id="IPR000322">
    <property type="entry name" value="Glyco_hydro_31_TIM"/>
</dbReference>
<evidence type="ECO:0000256" key="4">
    <source>
        <dbReference type="RuleBase" id="RU361185"/>
    </source>
</evidence>
<dbReference type="PANTHER" id="PTHR43053">
    <property type="entry name" value="GLYCOSIDASE FAMILY 31"/>
    <property type="match status" value="1"/>
</dbReference>
<dbReference type="Gene3D" id="3.20.20.80">
    <property type="entry name" value="Glycosidases"/>
    <property type="match status" value="1"/>
</dbReference>
<evidence type="ECO:0000259" key="5">
    <source>
        <dbReference type="Pfam" id="PF01055"/>
    </source>
</evidence>
<evidence type="ECO:0000256" key="2">
    <source>
        <dbReference type="ARBA" id="ARBA00022801"/>
    </source>
</evidence>
<dbReference type="Pfam" id="PF21365">
    <property type="entry name" value="Glyco_hydro_31_3rd"/>
    <property type="match status" value="1"/>
</dbReference>
<organism evidence="7 8">
    <name type="scientific">Acrobeloides nanus</name>
    <dbReference type="NCBI Taxonomy" id="290746"/>
    <lineage>
        <taxon>Eukaryota</taxon>
        <taxon>Metazoa</taxon>
        <taxon>Ecdysozoa</taxon>
        <taxon>Nematoda</taxon>
        <taxon>Chromadorea</taxon>
        <taxon>Rhabditida</taxon>
        <taxon>Tylenchina</taxon>
        <taxon>Cephalobomorpha</taxon>
        <taxon>Cephaloboidea</taxon>
        <taxon>Cephalobidae</taxon>
        <taxon>Acrobeloides</taxon>
    </lineage>
</organism>
<dbReference type="SUPFAM" id="SSF51011">
    <property type="entry name" value="Glycosyl hydrolase domain"/>
    <property type="match status" value="1"/>
</dbReference>
<dbReference type="InterPro" id="IPR048395">
    <property type="entry name" value="Glyco_hydro_31_C"/>
</dbReference>
<dbReference type="CDD" id="cd06592">
    <property type="entry name" value="GH31_NET37"/>
    <property type="match status" value="1"/>
</dbReference>
<dbReference type="InterPro" id="IPR050985">
    <property type="entry name" value="Alpha-glycosidase_related"/>
</dbReference>
<comment type="similarity">
    <text evidence="1 4">Belongs to the glycosyl hydrolase 31 family.</text>
</comment>
<evidence type="ECO:0000313" key="8">
    <source>
        <dbReference type="WBParaSite" id="ACRNAN_Path_1326.g5211.t1"/>
    </source>
</evidence>
<dbReference type="SUPFAM" id="SSF51445">
    <property type="entry name" value="(Trans)glycosidases"/>
    <property type="match status" value="1"/>
</dbReference>
<keyword evidence="2 4" id="KW-0378">Hydrolase</keyword>
<dbReference type="PANTHER" id="PTHR43053:SF4">
    <property type="entry name" value="MYOGENESIS-REGULATING GLYCOSIDASE"/>
    <property type="match status" value="1"/>
</dbReference>
<evidence type="ECO:0000259" key="6">
    <source>
        <dbReference type="Pfam" id="PF21365"/>
    </source>
</evidence>